<sequence length="161" mass="17430">MKTLVLVRHAKSDWGDPGLADHDRPLNDRGRRDAPAMAERLGRLGTVPGLIVSSTALRARTTAEAMAEGLGLDPSALRLDERLYGAGPATILEIAGQTPDDVDTVMLVAHDPGMTDLAYRLSDGTVDRMPTCAVVRVRIAAESWRDLENAVIVDVHRETPR</sequence>
<dbReference type="PANTHER" id="PTHR47623">
    <property type="entry name" value="OS09G0287300 PROTEIN"/>
    <property type="match status" value="1"/>
</dbReference>
<dbReference type="InterPro" id="IPR013078">
    <property type="entry name" value="His_Pase_superF_clade-1"/>
</dbReference>
<dbReference type="SUPFAM" id="SSF53254">
    <property type="entry name" value="Phosphoglycerate mutase-like"/>
    <property type="match status" value="1"/>
</dbReference>
<dbReference type="PANTHER" id="PTHR47623:SF1">
    <property type="entry name" value="OS09G0287300 PROTEIN"/>
    <property type="match status" value="1"/>
</dbReference>
<proteinExistence type="predicted"/>
<dbReference type="Proteomes" id="UP001321477">
    <property type="component" value="Chromosome"/>
</dbReference>
<dbReference type="SMART" id="SM00855">
    <property type="entry name" value="PGAM"/>
    <property type="match status" value="1"/>
</dbReference>
<reference evidence="2" key="1">
    <citation type="journal article" date="2019" name="Int. J. Syst. Evol. Microbiol.">
        <title>The Global Catalogue of Microorganisms (GCM) 10K type strain sequencing project: providing services to taxonomists for standard genome sequencing and annotation.</title>
        <authorList>
            <consortium name="The Broad Institute Genomics Platform"/>
            <consortium name="The Broad Institute Genome Sequencing Center for Infectious Disease"/>
            <person name="Wu L."/>
            <person name="Ma J."/>
        </authorList>
    </citation>
    <scope>NUCLEOTIDE SEQUENCE [LARGE SCALE GENOMIC DNA]</scope>
    <source>
        <strain evidence="2">NBRC 109019</strain>
    </source>
</reference>
<dbReference type="Gene3D" id="3.40.50.1240">
    <property type="entry name" value="Phosphoglycerate mutase-like"/>
    <property type="match status" value="1"/>
</dbReference>
<name>A0ABM8H300_9MICO</name>
<gene>
    <name evidence="1" type="primary">sixA</name>
    <name evidence="1" type="ORF">GCM10025870_22400</name>
</gene>
<protein>
    <submittedName>
        <fullName evidence="1">Phosphohistidine phosphatase SixA</fullName>
    </submittedName>
</protein>
<evidence type="ECO:0000313" key="2">
    <source>
        <dbReference type="Proteomes" id="UP001321477"/>
    </source>
</evidence>
<dbReference type="Pfam" id="PF00300">
    <property type="entry name" value="His_Phos_1"/>
    <property type="match status" value="1"/>
</dbReference>
<dbReference type="RefSeq" id="WP_234660008.1">
    <property type="nucleotide sequence ID" value="NZ_AP027734.1"/>
</dbReference>
<dbReference type="CDD" id="cd07067">
    <property type="entry name" value="HP_PGM_like"/>
    <property type="match status" value="1"/>
</dbReference>
<accession>A0ABM8H300</accession>
<keyword evidence="2" id="KW-1185">Reference proteome</keyword>
<organism evidence="1 2">
    <name type="scientific">Agromyces marinus</name>
    <dbReference type="NCBI Taxonomy" id="1389020"/>
    <lineage>
        <taxon>Bacteria</taxon>
        <taxon>Bacillati</taxon>
        <taxon>Actinomycetota</taxon>
        <taxon>Actinomycetes</taxon>
        <taxon>Micrococcales</taxon>
        <taxon>Microbacteriaceae</taxon>
        <taxon>Agromyces</taxon>
    </lineage>
</organism>
<dbReference type="EMBL" id="AP027734">
    <property type="protein sequence ID" value="BDZ55167.1"/>
    <property type="molecule type" value="Genomic_DNA"/>
</dbReference>
<dbReference type="InterPro" id="IPR029033">
    <property type="entry name" value="His_PPase_superfam"/>
</dbReference>
<evidence type="ECO:0000313" key="1">
    <source>
        <dbReference type="EMBL" id="BDZ55167.1"/>
    </source>
</evidence>